<keyword evidence="3" id="KW-0863">Zinc-finger</keyword>
<dbReference type="PANTHER" id="PTHR45935">
    <property type="entry name" value="PROTEIN ZBED8-RELATED"/>
    <property type="match status" value="1"/>
</dbReference>
<evidence type="ECO:0000256" key="6">
    <source>
        <dbReference type="PROSITE-ProRule" id="PRU00187"/>
    </source>
</evidence>
<evidence type="ECO:0000313" key="10">
    <source>
        <dbReference type="RefSeq" id="XP_021116449.1"/>
    </source>
</evidence>
<dbReference type="CDD" id="cd07936">
    <property type="entry name" value="SCAN"/>
    <property type="match status" value="1"/>
</dbReference>
<dbReference type="InterPro" id="IPR003309">
    <property type="entry name" value="SCAN_dom"/>
</dbReference>
<evidence type="ECO:0000256" key="2">
    <source>
        <dbReference type="ARBA" id="ARBA00022737"/>
    </source>
</evidence>
<dbReference type="Pfam" id="PF02023">
    <property type="entry name" value="SCAN"/>
    <property type="match status" value="1"/>
</dbReference>
<dbReference type="GeneID" id="101716946"/>
<dbReference type="PROSITE" id="PS50804">
    <property type="entry name" value="SCAN_BOX"/>
    <property type="match status" value="1"/>
</dbReference>
<dbReference type="FunFam" id="1.10.4020.10:FF:000001">
    <property type="entry name" value="zinc finger protein 263 isoform X1"/>
    <property type="match status" value="1"/>
</dbReference>
<dbReference type="SMART" id="SM00431">
    <property type="entry name" value="SCAN"/>
    <property type="match status" value="1"/>
</dbReference>
<dbReference type="CTD" id="84547"/>
<evidence type="ECO:0000256" key="1">
    <source>
        <dbReference type="ARBA" id="ARBA00022723"/>
    </source>
</evidence>
<evidence type="ECO:0000313" key="9">
    <source>
        <dbReference type="Proteomes" id="UP000694906"/>
    </source>
</evidence>
<organism evidence="9 10">
    <name type="scientific">Heterocephalus glaber</name>
    <name type="common">Naked mole rat</name>
    <dbReference type="NCBI Taxonomy" id="10181"/>
    <lineage>
        <taxon>Eukaryota</taxon>
        <taxon>Metazoa</taxon>
        <taxon>Chordata</taxon>
        <taxon>Craniata</taxon>
        <taxon>Vertebrata</taxon>
        <taxon>Euteleostomi</taxon>
        <taxon>Mammalia</taxon>
        <taxon>Eutheria</taxon>
        <taxon>Euarchontoglires</taxon>
        <taxon>Glires</taxon>
        <taxon>Rodentia</taxon>
        <taxon>Hystricomorpha</taxon>
        <taxon>Bathyergidae</taxon>
        <taxon>Heterocephalus</taxon>
    </lineage>
</organism>
<feature type="domain" description="SCAN box" evidence="8">
    <location>
        <begin position="44"/>
        <end position="122"/>
    </location>
</feature>
<evidence type="ECO:0000256" key="4">
    <source>
        <dbReference type="ARBA" id="ARBA00022833"/>
    </source>
</evidence>
<dbReference type="GO" id="GO:0005634">
    <property type="term" value="C:nucleus"/>
    <property type="evidence" value="ECO:0007669"/>
    <property type="project" value="UniProtKB-SubCell"/>
</dbReference>
<protein>
    <submittedName>
        <fullName evidence="10">PiggyBac transposable element-derived protein 1 isoform X8</fullName>
    </submittedName>
</protein>
<comment type="subcellular location">
    <subcellularLocation>
        <location evidence="6">Nucleus</location>
    </subcellularLocation>
</comment>
<dbReference type="InterPro" id="IPR038269">
    <property type="entry name" value="SCAN_sf"/>
</dbReference>
<reference evidence="10" key="1">
    <citation type="submission" date="2025-08" db="UniProtKB">
        <authorList>
            <consortium name="RefSeq"/>
        </authorList>
    </citation>
    <scope>IDENTIFICATION</scope>
</reference>
<dbReference type="InterPro" id="IPR050916">
    <property type="entry name" value="SCAN-C2H2_zinc_finger"/>
</dbReference>
<keyword evidence="9" id="KW-1185">Reference proteome</keyword>
<evidence type="ECO:0000259" key="8">
    <source>
        <dbReference type="PROSITE" id="PS50804"/>
    </source>
</evidence>
<name>A0AAX6T6M5_HETGA</name>
<evidence type="ECO:0000256" key="3">
    <source>
        <dbReference type="ARBA" id="ARBA00022771"/>
    </source>
</evidence>
<gene>
    <name evidence="10" type="primary">Pgbd1</name>
</gene>
<dbReference type="Gene3D" id="1.10.4020.10">
    <property type="entry name" value="DNA breaking-rejoining enzymes"/>
    <property type="match status" value="1"/>
</dbReference>
<dbReference type="Proteomes" id="UP000694906">
    <property type="component" value="Unplaced"/>
</dbReference>
<keyword evidence="2" id="KW-0677">Repeat</keyword>
<proteinExistence type="predicted"/>
<evidence type="ECO:0000256" key="5">
    <source>
        <dbReference type="ARBA" id="ARBA00023242"/>
    </source>
</evidence>
<dbReference type="AlphaFoldDB" id="A0AAX6T6M5"/>
<dbReference type="RefSeq" id="XP_021116449.1">
    <property type="nucleotide sequence ID" value="XM_021260790.1"/>
</dbReference>
<feature type="region of interest" description="Disordered" evidence="7">
    <location>
        <begin position="167"/>
        <end position="199"/>
    </location>
</feature>
<keyword evidence="4" id="KW-0862">Zinc</keyword>
<dbReference type="GO" id="GO:0008270">
    <property type="term" value="F:zinc ion binding"/>
    <property type="evidence" value="ECO:0007669"/>
    <property type="project" value="UniProtKB-KW"/>
</dbReference>
<dbReference type="PANTHER" id="PTHR45935:SF29">
    <property type="entry name" value="SCAN BOX DOMAIN-CONTAINING PROTEIN"/>
    <property type="match status" value="1"/>
</dbReference>
<sequence length="285" mass="32010">MYEGLPGSISENEHSILKVKIEDTTCEQAYGSQEQSSRTQELCRLQFRQFCYQQAPGPREALAQLRELCRQWLRPEMHSKEQILELLVLEQFLAVLPGELQAWVQMYPLQSGEEAVRVLENLAAGRGDTGQQASFYIQEQDMHLVVTDYQGASLESHSLQLLPRVTTLPSEPPQLPQEGPTFLQEESSREKAEEPECSPPWVQMSVKTEEEPAQASALVEWPRLSLAPRNLCGNSAQETATGLMKQNTCEEIGPGVKTSEVPSRELYQNRTEAIGTAPLNRKDAK</sequence>
<accession>A0AAX6T6M5</accession>
<dbReference type="SUPFAM" id="SSF47353">
    <property type="entry name" value="Retrovirus capsid dimerization domain-like"/>
    <property type="match status" value="1"/>
</dbReference>
<keyword evidence="5 6" id="KW-0539">Nucleus</keyword>
<evidence type="ECO:0000256" key="7">
    <source>
        <dbReference type="SAM" id="MobiDB-lite"/>
    </source>
</evidence>
<keyword evidence="1" id="KW-0479">Metal-binding</keyword>